<evidence type="ECO:0000256" key="1">
    <source>
        <dbReference type="SAM" id="MobiDB-lite"/>
    </source>
</evidence>
<evidence type="ECO:0000313" key="3">
    <source>
        <dbReference type="Proteomes" id="UP001177744"/>
    </source>
</evidence>
<dbReference type="EMBL" id="JAULJE010000016">
    <property type="protein sequence ID" value="KAK1333677.1"/>
    <property type="molecule type" value="Genomic_DNA"/>
</dbReference>
<feature type="region of interest" description="Disordered" evidence="1">
    <location>
        <begin position="182"/>
        <end position="251"/>
    </location>
</feature>
<sequence>MRIQELITHFLRMNEGASNPIWVPERAVRHHHGPGPYTSVMMPAQPPAPKKERRVRQQAKTTREASVPTWGQLKKLATDAWQVVKEQGAQVAVLLSRIGKQYGYAATQVPFLLPPQCRSSERSPRSVRLVCYRRSTWLLWWVPAGTWLGVLFQSGQLVSPGGGPTRPLVGARFSLQPLENVKTHVQEPPQEVKSSQLPISTGSEQSKDSPREGGHGTGPASKGPPQCLPACPAGRPSPANRRPENIKGNRFQSRACRLLESRTPGSLPPACSLLLSAASEAGEAPITITVLASRKSTARAKEAACAEKPLAASRGQTCCGVGVSGSQQGKANDVIQINGDLRFGTPLCLLSGSGEVLKGAMAPTAFLSLEKTTWIRPSSLALELVHSVLPHTSLVLFKLLSYTRLRVNEVTNMQIDRTFATPKPRPPETVAGTLGWGVAAQARKASVSFPGLGTSREPARIAGNDQGSAPTIRSRTLGGRAKAGKASGGGFPGLGHQRGSCMDRRKPLGRLCDP</sequence>
<feature type="compositionally biased region" description="Polar residues" evidence="1">
    <location>
        <begin position="465"/>
        <end position="474"/>
    </location>
</feature>
<gene>
    <name evidence="2" type="ORF">QTO34_006063</name>
</gene>
<comment type="caution">
    <text evidence="2">The sequence shown here is derived from an EMBL/GenBank/DDBJ whole genome shotgun (WGS) entry which is preliminary data.</text>
</comment>
<feature type="compositionally biased region" description="Basic and acidic residues" evidence="1">
    <location>
        <begin position="205"/>
        <end position="214"/>
    </location>
</feature>
<feature type="compositionally biased region" description="Polar residues" evidence="1">
    <location>
        <begin position="192"/>
        <end position="204"/>
    </location>
</feature>
<organism evidence="2 3">
    <name type="scientific">Cnephaeus nilssonii</name>
    <name type="common">Northern bat</name>
    <name type="synonym">Eptesicus nilssonii</name>
    <dbReference type="NCBI Taxonomy" id="3371016"/>
    <lineage>
        <taxon>Eukaryota</taxon>
        <taxon>Metazoa</taxon>
        <taxon>Chordata</taxon>
        <taxon>Craniata</taxon>
        <taxon>Vertebrata</taxon>
        <taxon>Euteleostomi</taxon>
        <taxon>Mammalia</taxon>
        <taxon>Eutheria</taxon>
        <taxon>Laurasiatheria</taxon>
        <taxon>Chiroptera</taxon>
        <taxon>Yangochiroptera</taxon>
        <taxon>Vespertilionidae</taxon>
        <taxon>Cnephaeus</taxon>
    </lineage>
</organism>
<feature type="compositionally biased region" description="Basic and acidic residues" evidence="1">
    <location>
        <begin position="501"/>
        <end position="514"/>
    </location>
</feature>
<accession>A0AA40LIQ0</accession>
<feature type="region of interest" description="Disordered" evidence="1">
    <location>
        <begin position="449"/>
        <end position="514"/>
    </location>
</feature>
<feature type="region of interest" description="Disordered" evidence="1">
    <location>
        <begin position="40"/>
        <end position="67"/>
    </location>
</feature>
<evidence type="ECO:0000313" key="2">
    <source>
        <dbReference type="EMBL" id="KAK1333677.1"/>
    </source>
</evidence>
<proteinExistence type="predicted"/>
<keyword evidence="3" id="KW-1185">Reference proteome</keyword>
<protein>
    <submittedName>
        <fullName evidence="2">Uncharacterized protein</fullName>
    </submittedName>
</protein>
<name>A0AA40LIQ0_CNENI</name>
<reference evidence="2" key="1">
    <citation type="submission" date="2023-06" db="EMBL/GenBank/DDBJ databases">
        <title>Reference genome for the Northern bat (Eptesicus nilssonii), a most northern bat species.</title>
        <authorList>
            <person name="Laine V.N."/>
            <person name="Pulliainen A.T."/>
            <person name="Lilley T.M."/>
        </authorList>
    </citation>
    <scope>NUCLEOTIDE SEQUENCE</scope>
    <source>
        <strain evidence="2">BLF_Eptnil</strain>
        <tissue evidence="2">Kidney</tissue>
    </source>
</reference>
<dbReference type="Proteomes" id="UP001177744">
    <property type="component" value="Unassembled WGS sequence"/>
</dbReference>
<dbReference type="AlphaFoldDB" id="A0AA40LIQ0"/>